<dbReference type="InterPro" id="IPR014284">
    <property type="entry name" value="RNA_pol_sigma-70_dom"/>
</dbReference>
<evidence type="ECO:0000259" key="6">
    <source>
        <dbReference type="Pfam" id="PF04542"/>
    </source>
</evidence>
<dbReference type="PANTHER" id="PTHR43133:SF8">
    <property type="entry name" value="RNA POLYMERASE SIGMA FACTOR HI_1459-RELATED"/>
    <property type="match status" value="1"/>
</dbReference>
<sequence>MRNKLRIVSDDFLEDQNNFTEEQLQELYPILRRYCQFISQNSWDGEDLVQESLLKAWQHYRNHPEIPKALLKKIAHNSWIDTIRSRSKESLEDIPDYVIDESKVFEDRLEAVQGILNILTPKQAVMFTLKEGFQFQSSEIAELLNTTETAVKSTIYRAKQRIEKQELNEACPIMDQYWDLEEQEQIEQLLHESLITQDPAILIRAIPSIHSLRKDINPTCSIRKLGHFNVPSSSVYMAA</sequence>
<keyword evidence="9" id="KW-1185">Reference proteome</keyword>
<evidence type="ECO:0000256" key="3">
    <source>
        <dbReference type="ARBA" id="ARBA00023082"/>
    </source>
</evidence>
<dbReference type="Proteomes" id="UP001597383">
    <property type="component" value="Unassembled WGS sequence"/>
</dbReference>
<keyword evidence="5" id="KW-0804">Transcription</keyword>
<accession>A0ABW4VXF3</accession>
<dbReference type="EMBL" id="JBHUHQ010000008">
    <property type="protein sequence ID" value="MFD2043441.1"/>
    <property type="molecule type" value="Genomic_DNA"/>
</dbReference>
<dbReference type="Gene3D" id="1.10.10.10">
    <property type="entry name" value="Winged helix-like DNA-binding domain superfamily/Winged helix DNA-binding domain"/>
    <property type="match status" value="1"/>
</dbReference>
<keyword evidence="4" id="KW-0238">DNA-binding</keyword>
<feature type="domain" description="RNA polymerase sigma factor 70 region 4 type 2" evidence="7">
    <location>
        <begin position="110"/>
        <end position="162"/>
    </location>
</feature>
<dbReference type="Pfam" id="PF08281">
    <property type="entry name" value="Sigma70_r4_2"/>
    <property type="match status" value="1"/>
</dbReference>
<comment type="caution">
    <text evidence="8">The sequence shown here is derived from an EMBL/GenBank/DDBJ whole genome shotgun (WGS) entry which is preliminary data.</text>
</comment>
<dbReference type="SUPFAM" id="SSF88946">
    <property type="entry name" value="Sigma2 domain of RNA polymerase sigma factors"/>
    <property type="match status" value="1"/>
</dbReference>
<dbReference type="Pfam" id="PF04542">
    <property type="entry name" value="Sigma70_r2"/>
    <property type="match status" value="1"/>
</dbReference>
<evidence type="ECO:0000313" key="8">
    <source>
        <dbReference type="EMBL" id="MFD2043441.1"/>
    </source>
</evidence>
<dbReference type="NCBIfam" id="TIGR02937">
    <property type="entry name" value="sigma70-ECF"/>
    <property type="match status" value="1"/>
</dbReference>
<evidence type="ECO:0000313" key="9">
    <source>
        <dbReference type="Proteomes" id="UP001597383"/>
    </source>
</evidence>
<dbReference type="PANTHER" id="PTHR43133">
    <property type="entry name" value="RNA POLYMERASE ECF-TYPE SIGMA FACTO"/>
    <property type="match status" value="1"/>
</dbReference>
<dbReference type="Gene3D" id="1.10.1740.10">
    <property type="match status" value="1"/>
</dbReference>
<evidence type="ECO:0000256" key="1">
    <source>
        <dbReference type="ARBA" id="ARBA00010641"/>
    </source>
</evidence>
<protein>
    <submittedName>
        <fullName evidence="8">Sigma-70 family RNA polymerase sigma factor</fullName>
    </submittedName>
</protein>
<keyword evidence="2" id="KW-0805">Transcription regulation</keyword>
<dbReference type="InterPro" id="IPR039425">
    <property type="entry name" value="RNA_pol_sigma-70-like"/>
</dbReference>
<evidence type="ECO:0000256" key="4">
    <source>
        <dbReference type="ARBA" id="ARBA00023125"/>
    </source>
</evidence>
<dbReference type="InterPro" id="IPR036388">
    <property type="entry name" value="WH-like_DNA-bd_sf"/>
</dbReference>
<evidence type="ECO:0000256" key="5">
    <source>
        <dbReference type="ARBA" id="ARBA00023163"/>
    </source>
</evidence>
<dbReference type="RefSeq" id="WP_377555167.1">
    <property type="nucleotide sequence ID" value="NZ_JBHUHQ010000008.1"/>
</dbReference>
<evidence type="ECO:0000259" key="7">
    <source>
        <dbReference type="Pfam" id="PF08281"/>
    </source>
</evidence>
<dbReference type="InterPro" id="IPR013249">
    <property type="entry name" value="RNA_pol_sigma70_r4_t2"/>
</dbReference>
<feature type="domain" description="RNA polymerase sigma-70 region 2" evidence="6">
    <location>
        <begin position="25"/>
        <end position="88"/>
    </location>
</feature>
<name>A0ABW4VXF3_9BACI</name>
<dbReference type="InterPro" id="IPR013325">
    <property type="entry name" value="RNA_pol_sigma_r2"/>
</dbReference>
<organism evidence="8 9">
    <name type="scientific">Ornithinibacillus salinisoli</name>
    <dbReference type="NCBI Taxonomy" id="1848459"/>
    <lineage>
        <taxon>Bacteria</taxon>
        <taxon>Bacillati</taxon>
        <taxon>Bacillota</taxon>
        <taxon>Bacilli</taxon>
        <taxon>Bacillales</taxon>
        <taxon>Bacillaceae</taxon>
        <taxon>Ornithinibacillus</taxon>
    </lineage>
</organism>
<comment type="similarity">
    <text evidence="1">Belongs to the sigma-70 factor family. ECF subfamily.</text>
</comment>
<gene>
    <name evidence="8" type="ORF">ACFSJF_04020</name>
</gene>
<reference evidence="9" key="1">
    <citation type="journal article" date="2019" name="Int. J. Syst. Evol. Microbiol.">
        <title>The Global Catalogue of Microorganisms (GCM) 10K type strain sequencing project: providing services to taxonomists for standard genome sequencing and annotation.</title>
        <authorList>
            <consortium name="The Broad Institute Genomics Platform"/>
            <consortium name="The Broad Institute Genome Sequencing Center for Infectious Disease"/>
            <person name="Wu L."/>
            <person name="Ma J."/>
        </authorList>
    </citation>
    <scope>NUCLEOTIDE SEQUENCE [LARGE SCALE GENOMIC DNA]</scope>
    <source>
        <strain evidence="9">R28</strain>
    </source>
</reference>
<proteinExistence type="inferred from homology"/>
<dbReference type="InterPro" id="IPR007627">
    <property type="entry name" value="RNA_pol_sigma70_r2"/>
</dbReference>
<dbReference type="InterPro" id="IPR013324">
    <property type="entry name" value="RNA_pol_sigma_r3/r4-like"/>
</dbReference>
<keyword evidence="3" id="KW-0731">Sigma factor</keyword>
<evidence type="ECO:0000256" key="2">
    <source>
        <dbReference type="ARBA" id="ARBA00023015"/>
    </source>
</evidence>
<dbReference type="SUPFAM" id="SSF88659">
    <property type="entry name" value="Sigma3 and sigma4 domains of RNA polymerase sigma factors"/>
    <property type="match status" value="1"/>
</dbReference>